<feature type="domain" description="LysM" evidence="4">
    <location>
        <begin position="47"/>
        <end position="91"/>
    </location>
</feature>
<dbReference type="InterPro" id="IPR050570">
    <property type="entry name" value="Cell_wall_metabolism_enzyme"/>
</dbReference>
<feature type="region of interest" description="Disordered" evidence="2">
    <location>
        <begin position="95"/>
        <end position="146"/>
    </location>
</feature>
<dbReference type="PROSITE" id="PS51257">
    <property type="entry name" value="PROKAR_LIPOPROTEIN"/>
    <property type="match status" value="1"/>
</dbReference>
<dbReference type="InterPro" id="IPR011055">
    <property type="entry name" value="Dup_hybrid_motif"/>
</dbReference>
<dbReference type="Pfam" id="PF01476">
    <property type="entry name" value="LysM"/>
    <property type="match status" value="1"/>
</dbReference>
<feature type="chain" id="PRO_5040878228" evidence="3">
    <location>
        <begin position="23"/>
        <end position="275"/>
    </location>
</feature>
<dbReference type="GO" id="GO:0032153">
    <property type="term" value="C:cell division site"/>
    <property type="evidence" value="ECO:0007669"/>
    <property type="project" value="TreeGrafter"/>
</dbReference>
<dbReference type="AlphaFoldDB" id="A0A9W4QWE9"/>
<keyword evidence="3" id="KW-0732">Signal</keyword>
<feature type="compositionally biased region" description="Basic residues" evidence="2">
    <location>
        <begin position="96"/>
        <end position="121"/>
    </location>
</feature>
<evidence type="ECO:0000256" key="1">
    <source>
        <dbReference type="ARBA" id="ARBA00038420"/>
    </source>
</evidence>
<evidence type="ECO:0000256" key="3">
    <source>
        <dbReference type="SAM" id="SignalP"/>
    </source>
</evidence>
<comment type="similarity">
    <text evidence="1">Belongs to the E.coli NlpD/Haemophilus LppB family.</text>
</comment>
<dbReference type="Proteomes" id="UP001152467">
    <property type="component" value="Unassembled WGS sequence"/>
</dbReference>
<organism evidence="6 7">
    <name type="scientific">Pseudoalteromonas holothuriae</name>
    <dbReference type="NCBI Taxonomy" id="2963714"/>
    <lineage>
        <taxon>Bacteria</taxon>
        <taxon>Pseudomonadati</taxon>
        <taxon>Pseudomonadota</taxon>
        <taxon>Gammaproteobacteria</taxon>
        <taxon>Alteromonadales</taxon>
        <taxon>Pseudoalteromonadaceae</taxon>
        <taxon>Pseudoalteromonas</taxon>
    </lineage>
</organism>
<dbReference type="Gene3D" id="3.10.350.10">
    <property type="entry name" value="LysM domain"/>
    <property type="match status" value="1"/>
</dbReference>
<dbReference type="PANTHER" id="PTHR21666">
    <property type="entry name" value="PEPTIDASE-RELATED"/>
    <property type="match status" value="1"/>
</dbReference>
<dbReference type="EMBL" id="CAMAPC010000005">
    <property type="protein sequence ID" value="CAH9056271.1"/>
    <property type="molecule type" value="Genomic_DNA"/>
</dbReference>
<feature type="compositionally biased region" description="Basic and acidic residues" evidence="2">
    <location>
        <begin position="122"/>
        <end position="136"/>
    </location>
</feature>
<dbReference type="InterPro" id="IPR016047">
    <property type="entry name" value="M23ase_b-sheet_dom"/>
</dbReference>
<evidence type="ECO:0000313" key="6">
    <source>
        <dbReference type="EMBL" id="CAH9056271.1"/>
    </source>
</evidence>
<dbReference type="PANTHER" id="PTHR21666:SF263">
    <property type="entry name" value="MUREIN HYDROLASE ACTIVATOR NLPD"/>
    <property type="match status" value="1"/>
</dbReference>
<dbReference type="RefSeq" id="WP_261591980.1">
    <property type="nucleotide sequence ID" value="NZ_CAMAPC010000005.1"/>
</dbReference>
<dbReference type="PROSITE" id="PS51782">
    <property type="entry name" value="LYSM"/>
    <property type="match status" value="1"/>
</dbReference>
<dbReference type="Proteomes" id="UP001152485">
    <property type="component" value="Unassembled WGS sequence"/>
</dbReference>
<dbReference type="GO" id="GO:0009279">
    <property type="term" value="C:cell outer membrane"/>
    <property type="evidence" value="ECO:0007669"/>
    <property type="project" value="TreeGrafter"/>
</dbReference>
<dbReference type="CDD" id="cd12797">
    <property type="entry name" value="M23_peptidase"/>
    <property type="match status" value="1"/>
</dbReference>
<evidence type="ECO:0000313" key="7">
    <source>
        <dbReference type="Proteomes" id="UP001152467"/>
    </source>
</evidence>
<dbReference type="InterPro" id="IPR018392">
    <property type="entry name" value="LysM"/>
</dbReference>
<gene>
    <name evidence="6" type="primary">nlpD</name>
    <name evidence="6" type="ORF">PSECIP111854_01759</name>
    <name evidence="5" type="ORF">PSECIP111951_00784</name>
</gene>
<comment type="caution">
    <text evidence="6">The sequence shown here is derived from an EMBL/GenBank/DDBJ whole genome shotgun (WGS) entry which is preliminary data.</text>
</comment>
<dbReference type="Gene3D" id="2.70.70.10">
    <property type="entry name" value="Glucose Permease (Domain IIA)"/>
    <property type="match status" value="1"/>
</dbReference>
<sequence>MLKTYLLILTTVCMLLSGCASRHSPAPVTSLQTGKSSSTQKIHINNDRYRVQKGDTLFAIAFSANKDVRTVAKINGIKPPYLIYPGQLIYIERPQNKNKKHKKYTSNRNKSSYHKQKNNKTTKKELDQPKQREYVQKHSSKNNNAPKALFSNKVRWYWPAVGKVTKQFSSRENGYKGLQITNVEGAPVKAAADGIVVYAGSALRGYGNLIILKHNDDYLSAYAHNSKLQVTEQQKVKVGQKIAEMGSTDASKTALRFEIRFRGQAVNPVKYLPSR</sequence>
<accession>A0A9W4QWE9</accession>
<protein>
    <submittedName>
        <fullName evidence="6">Murein hydrolase activator NlpD</fullName>
    </submittedName>
</protein>
<feature type="signal peptide" evidence="3">
    <location>
        <begin position="1"/>
        <end position="22"/>
    </location>
</feature>
<dbReference type="Pfam" id="PF01551">
    <property type="entry name" value="Peptidase_M23"/>
    <property type="match status" value="1"/>
</dbReference>
<name>A0A9W4QWE9_9GAMM</name>
<dbReference type="SUPFAM" id="SSF51261">
    <property type="entry name" value="Duplicated hybrid motif"/>
    <property type="match status" value="1"/>
</dbReference>
<keyword evidence="6" id="KW-0378">Hydrolase</keyword>
<reference evidence="6 8" key="1">
    <citation type="submission" date="2022-07" db="EMBL/GenBank/DDBJ databases">
        <authorList>
            <person name="Criscuolo A."/>
        </authorList>
    </citation>
    <scope>NUCLEOTIDE SEQUENCE</scope>
    <source>
        <strain evidence="8">CIP 111951</strain>
        <strain evidence="6">CIP111854</strain>
        <strain evidence="5">CIP111951</strain>
    </source>
</reference>
<evidence type="ECO:0000313" key="5">
    <source>
        <dbReference type="EMBL" id="CAH9053250.1"/>
    </source>
</evidence>
<proteinExistence type="inferred from homology"/>
<evidence type="ECO:0000256" key="2">
    <source>
        <dbReference type="SAM" id="MobiDB-lite"/>
    </source>
</evidence>
<dbReference type="SMART" id="SM00257">
    <property type="entry name" value="LysM"/>
    <property type="match status" value="1"/>
</dbReference>
<dbReference type="EMBL" id="CAMAPD010000003">
    <property type="protein sequence ID" value="CAH9053250.1"/>
    <property type="molecule type" value="Genomic_DNA"/>
</dbReference>
<dbReference type="CDD" id="cd00118">
    <property type="entry name" value="LysM"/>
    <property type="match status" value="1"/>
</dbReference>
<keyword evidence="7" id="KW-1185">Reference proteome</keyword>
<dbReference type="GO" id="GO:0004222">
    <property type="term" value="F:metalloendopeptidase activity"/>
    <property type="evidence" value="ECO:0007669"/>
    <property type="project" value="TreeGrafter"/>
</dbReference>
<evidence type="ECO:0000313" key="8">
    <source>
        <dbReference type="Proteomes" id="UP001152485"/>
    </source>
</evidence>
<evidence type="ECO:0000259" key="4">
    <source>
        <dbReference type="PROSITE" id="PS51782"/>
    </source>
</evidence>
<dbReference type="InterPro" id="IPR036779">
    <property type="entry name" value="LysM_dom_sf"/>
</dbReference>